<feature type="compositionally biased region" description="Gly residues" evidence="2">
    <location>
        <begin position="1013"/>
        <end position="1024"/>
    </location>
</feature>
<dbReference type="Gene3D" id="1.10.506.10">
    <property type="entry name" value="GTPase Activation - p120gap, domain 1"/>
    <property type="match status" value="1"/>
</dbReference>
<feature type="region of interest" description="Disordered" evidence="2">
    <location>
        <begin position="161"/>
        <end position="183"/>
    </location>
</feature>
<protein>
    <submittedName>
        <fullName evidence="5">Inhibitory regulator protein</fullName>
    </submittedName>
</protein>
<dbReference type="Pfam" id="PF00168">
    <property type="entry name" value="C2"/>
    <property type="match status" value="1"/>
</dbReference>
<dbReference type="InterPro" id="IPR001936">
    <property type="entry name" value="RasGAP_dom"/>
</dbReference>
<dbReference type="SUPFAM" id="SSF48350">
    <property type="entry name" value="GTPase activation domain, GAP"/>
    <property type="match status" value="1"/>
</dbReference>
<feature type="compositionally biased region" description="Basic and acidic residues" evidence="2">
    <location>
        <begin position="992"/>
        <end position="1003"/>
    </location>
</feature>
<dbReference type="InterPro" id="IPR035892">
    <property type="entry name" value="C2_domain_sf"/>
</dbReference>
<evidence type="ECO:0000313" key="6">
    <source>
        <dbReference type="Proteomes" id="UP000315522"/>
    </source>
</evidence>
<evidence type="ECO:0000259" key="4">
    <source>
        <dbReference type="PROSITE" id="PS50018"/>
    </source>
</evidence>
<sequence>SNSMKSGRRLVKRSSRPTSPLSTMSDVPSVDSLPFPVATSDANKILMLMKTLCGRMKGEVEYQTLEKGPWYPGTCYIDDVKGSLIYESDDRGAFHLTVVPDLRGCRVRPIVSKERQLQCLEISNRSLGLELHLLPMVKAEFDLWLAALLCWQQIRTGTLPASPVSHGERKSRRNSLNSNVNSTASSKDANIIKVAKVLLWDKGAPSSPRAIIRRPSTRDLKSPVHAWRRVSCILQDNGEFKLLTENDVTLLSVIQLSQLSRCAIQRLDKSVLGQEYCLAIFPQYTSTSTQLSIFRPVYIALESRLLYEVWFCLLIAFSIPEIYGPQLSDESSDYDVPTMPQGHATNDLFRIERSVNLRIVEAKMRRITVDADVGPTVRQIVKPEQDSSVGEYFAEVLLDGEVRARTRTRTETKNPFWREEYVFLDLPPHTPKFCIVVKRLDHIVAHHGFLSSSSLHSQGPAAETIAGTVDIPVDKLERGKARENWWPILDDQQEQIGEIFLKIRHDELVVLLAKDYEPISLLLHGFSSGLTEQIAQVMSTDLRSLSEVLMNIFQVSGHAGDWLMALLEDEIDGVGKESPIHRLRWSRRIGSNESFNSVGDREQTVRELGKSLQGEANLLFRGNSLFTQAMDVHMRRLGKEYLEEVLSERILHINALNPNCEVDPSRLTHGDDASKNWTLLISLTTEVWDGIAGSASRFPGELRQILKYIRAVADDRYGDFLRSVSYTSVSGFLFLRFLCPALLNPKLFGLLPDHPQPKAQRTLTLIAKSLQALANLSTFGSKEQWMEPMNRFLSSHRQSCKDFIDSICSIPAERNTFALPASYSTPITILARLPQTSREGFPSLPYLIDHARNFAVLVKLWLNCTQRYIIPYNLEGDLAEFHNLCLDLQRRTDECISKAQGDRTADQLSLQWEDIVEGLENSSFPDDADMPTPSQSCNNSVTNVMPDDPFMPPSHSHSNSINFSSNATPGLEPPFAPSTATHTKAPSSAGSETRDREKKERQSFWESAFRPSGKGGGNGGGGGYDVSELTEVSPPSRVQSRNSKQKGSFLSGLRRKGKSESANTSTTNTTNTSAVGSLEDEGGKGDSGGKVGAITGISGGGNF</sequence>
<dbReference type="PANTHER" id="PTHR10194">
    <property type="entry name" value="RAS GTPASE-ACTIVATING PROTEINS"/>
    <property type="match status" value="1"/>
</dbReference>
<keyword evidence="6" id="KW-1185">Reference proteome</keyword>
<dbReference type="PROSITE" id="PS50018">
    <property type="entry name" value="RAS_GTPASE_ACTIV_2"/>
    <property type="match status" value="1"/>
</dbReference>
<dbReference type="PROSITE" id="PS50004">
    <property type="entry name" value="C2"/>
    <property type="match status" value="1"/>
</dbReference>
<evidence type="ECO:0000313" key="5">
    <source>
        <dbReference type="EMBL" id="TVY92044.1"/>
    </source>
</evidence>
<dbReference type="AlphaFoldDB" id="A0A559MGF8"/>
<feature type="compositionally biased region" description="Low complexity" evidence="2">
    <location>
        <begin position="954"/>
        <end position="966"/>
    </location>
</feature>
<evidence type="ECO:0000259" key="3">
    <source>
        <dbReference type="PROSITE" id="PS50004"/>
    </source>
</evidence>
<dbReference type="Proteomes" id="UP000315522">
    <property type="component" value="Unassembled WGS sequence"/>
</dbReference>
<feature type="compositionally biased region" description="Polar residues" evidence="2">
    <location>
        <begin position="1036"/>
        <end position="1048"/>
    </location>
</feature>
<feature type="compositionally biased region" description="Polar residues" evidence="2">
    <location>
        <begin position="16"/>
        <end position="26"/>
    </location>
</feature>
<dbReference type="InterPro" id="IPR023152">
    <property type="entry name" value="RasGAP_CS"/>
</dbReference>
<dbReference type="InterPro" id="IPR008936">
    <property type="entry name" value="Rho_GTPase_activation_prot"/>
</dbReference>
<dbReference type="GO" id="GO:0007165">
    <property type="term" value="P:signal transduction"/>
    <property type="evidence" value="ECO:0007669"/>
    <property type="project" value="UniProtKB-ARBA"/>
</dbReference>
<dbReference type="EMBL" id="QGML01000402">
    <property type="protein sequence ID" value="TVY92044.1"/>
    <property type="molecule type" value="Genomic_DNA"/>
</dbReference>
<keyword evidence="1" id="KW-0343">GTPase activation</keyword>
<organism evidence="5 6">
    <name type="scientific">Lachnellula willkommii</name>
    <dbReference type="NCBI Taxonomy" id="215461"/>
    <lineage>
        <taxon>Eukaryota</taxon>
        <taxon>Fungi</taxon>
        <taxon>Dikarya</taxon>
        <taxon>Ascomycota</taxon>
        <taxon>Pezizomycotina</taxon>
        <taxon>Leotiomycetes</taxon>
        <taxon>Helotiales</taxon>
        <taxon>Lachnaceae</taxon>
        <taxon>Lachnellula</taxon>
    </lineage>
</organism>
<dbReference type="Pfam" id="PF00616">
    <property type="entry name" value="RasGAP"/>
    <property type="match status" value="1"/>
</dbReference>
<dbReference type="SMART" id="SM00323">
    <property type="entry name" value="RasGAP"/>
    <property type="match status" value="1"/>
</dbReference>
<comment type="caution">
    <text evidence="5">The sequence shown here is derived from an EMBL/GenBank/DDBJ whole genome shotgun (WGS) entry which is preliminary data.</text>
</comment>
<feature type="non-terminal residue" evidence="5">
    <location>
        <position position="1"/>
    </location>
</feature>
<name>A0A559MGF8_9HELO</name>
<feature type="domain" description="C2" evidence="3">
    <location>
        <begin position="336"/>
        <end position="486"/>
    </location>
</feature>
<feature type="compositionally biased region" description="Polar residues" evidence="2">
    <location>
        <begin position="932"/>
        <end position="943"/>
    </location>
</feature>
<reference evidence="5 6" key="1">
    <citation type="submission" date="2018-05" db="EMBL/GenBank/DDBJ databases">
        <title>Genome sequencing and assembly of the regulated plant pathogen Lachnellula willkommii and related sister species for the development of diagnostic species identification markers.</title>
        <authorList>
            <person name="Giroux E."/>
            <person name="Bilodeau G."/>
        </authorList>
    </citation>
    <scope>NUCLEOTIDE SEQUENCE [LARGE SCALE GENOMIC DNA]</scope>
    <source>
        <strain evidence="5 6">CBS 172.35</strain>
    </source>
</reference>
<evidence type="ECO:0000256" key="1">
    <source>
        <dbReference type="ARBA" id="ARBA00022468"/>
    </source>
</evidence>
<dbReference type="InterPro" id="IPR000008">
    <property type="entry name" value="C2_dom"/>
</dbReference>
<dbReference type="GO" id="GO:0005096">
    <property type="term" value="F:GTPase activator activity"/>
    <property type="evidence" value="ECO:0007669"/>
    <property type="project" value="UniProtKB-KW"/>
</dbReference>
<proteinExistence type="predicted"/>
<accession>A0A559MGF8</accession>
<feature type="region of interest" description="Disordered" evidence="2">
    <location>
        <begin position="921"/>
        <end position="1103"/>
    </location>
</feature>
<feature type="compositionally biased region" description="Low complexity" evidence="2">
    <location>
        <begin position="1061"/>
        <end position="1077"/>
    </location>
</feature>
<dbReference type="PROSITE" id="PS00509">
    <property type="entry name" value="RAS_GTPASE_ACTIV_1"/>
    <property type="match status" value="1"/>
</dbReference>
<feature type="compositionally biased region" description="Basic residues" evidence="2">
    <location>
        <begin position="1"/>
        <end position="15"/>
    </location>
</feature>
<evidence type="ECO:0000256" key="2">
    <source>
        <dbReference type="SAM" id="MobiDB-lite"/>
    </source>
</evidence>
<feature type="compositionally biased region" description="Polar residues" evidence="2">
    <location>
        <begin position="978"/>
        <end position="991"/>
    </location>
</feature>
<feature type="compositionally biased region" description="Gly residues" evidence="2">
    <location>
        <begin position="1085"/>
        <end position="1103"/>
    </location>
</feature>
<dbReference type="Gene3D" id="2.60.40.150">
    <property type="entry name" value="C2 domain"/>
    <property type="match status" value="1"/>
</dbReference>
<dbReference type="InterPro" id="IPR039360">
    <property type="entry name" value="Ras_GTPase"/>
</dbReference>
<gene>
    <name evidence="5" type="primary">BUD2</name>
    <name evidence="5" type="ORF">LAWI1_G002745</name>
</gene>
<dbReference type="PANTHER" id="PTHR10194:SF60">
    <property type="entry name" value="RAS GTPASE-ACTIVATING PROTEIN RASKOL"/>
    <property type="match status" value="1"/>
</dbReference>
<feature type="region of interest" description="Disordered" evidence="2">
    <location>
        <begin position="1"/>
        <end position="27"/>
    </location>
</feature>
<feature type="domain" description="Ras-GAP" evidence="4">
    <location>
        <begin position="541"/>
        <end position="775"/>
    </location>
</feature>
<dbReference type="CDD" id="cd05137">
    <property type="entry name" value="RasGAP_CLA2_BUD2"/>
    <property type="match status" value="1"/>
</dbReference>
<dbReference type="SUPFAM" id="SSF49562">
    <property type="entry name" value="C2 domain (Calcium/lipid-binding domain, CaLB)"/>
    <property type="match status" value="1"/>
</dbReference>